<evidence type="ECO:0000313" key="10">
    <source>
        <dbReference type="EMBL" id="OGG60338.1"/>
    </source>
</evidence>
<evidence type="ECO:0000256" key="1">
    <source>
        <dbReference type="ARBA" id="ARBA00001933"/>
    </source>
</evidence>
<organism evidence="10 11">
    <name type="scientific">Candidatus Kaiserbacteria bacterium RIFCSPHIGHO2_01_FULL_56_24</name>
    <dbReference type="NCBI Taxonomy" id="1798487"/>
    <lineage>
        <taxon>Bacteria</taxon>
        <taxon>Candidatus Kaiseribacteriota</taxon>
    </lineage>
</organism>
<feature type="domain" description="Aminotransferase class V" evidence="9">
    <location>
        <begin position="9"/>
        <end position="374"/>
    </location>
</feature>
<dbReference type="InterPro" id="IPR016454">
    <property type="entry name" value="Cysteine_dSase"/>
</dbReference>
<dbReference type="Gene3D" id="3.40.640.10">
    <property type="entry name" value="Type I PLP-dependent aspartate aminotransferase-like (Major domain)"/>
    <property type="match status" value="1"/>
</dbReference>
<keyword evidence="7" id="KW-0411">Iron-sulfur</keyword>
<sequence>MWFSPKKRIYLDYASATPVLAEARKAVEEAWDTFGNPGAIHEGGVEAQKSLDALRERIARELACKSREIIFTSGGTEGNNIAILGRARKLQLNGEDLSKTHWIVSSIEHPSVLECFMEIERLGGKVSHVDPDGKGIIQPEKVLDLLRPHTKLISIGWANHEIGVVQPVRDISRAIREKDENILLHVDAGQAPLYIAPQVHTLGVDSLTLDSGKLYGPRGIGALYISNRMELAPILLGGGQERGLRAGTENVALAAGFAEAFTVIAGERDVEARRLQKLRDDLAHGFLKDIPSVVINSDLKRALPHMLNISIPDIQSEYVTLALDKEGISISTKSACREGENRRSHVVEALGGDEWRAQNTLRFSLGRETRTHDIMKTAEVLAEIIAKKKT</sequence>
<comment type="cofactor">
    <cofactor evidence="1">
        <name>pyridoxal 5'-phosphate</name>
        <dbReference type="ChEBI" id="CHEBI:597326"/>
    </cofactor>
</comment>
<dbReference type="Proteomes" id="UP000176377">
    <property type="component" value="Unassembled WGS sequence"/>
</dbReference>
<dbReference type="EMBL" id="MFLA01000011">
    <property type="protein sequence ID" value="OGG60338.1"/>
    <property type="molecule type" value="Genomic_DNA"/>
</dbReference>
<evidence type="ECO:0000256" key="2">
    <source>
        <dbReference type="ARBA" id="ARBA00006490"/>
    </source>
</evidence>
<evidence type="ECO:0000256" key="4">
    <source>
        <dbReference type="ARBA" id="ARBA00022723"/>
    </source>
</evidence>
<dbReference type="AlphaFoldDB" id="A0A1F6DFZ1"/>
<dbReference type="InterPro" id="IPR015422">
    <property type="entry name" value="PyrdxlP-dep_Trfase_small"/>
</dbReference>
<evidence type="ECO:0000256" key="3">
    <source>
        <dbReference type="ARBA" id="ARBA00022679"/>
    </source>
</evidence>
<comment type="caution">
    <text evidence="10">The sequence shown here is derived from an EMBL/GenBank/DDBJ whole genome shotgun (WGS) entry which is preliminary data.</text>
</comment>
<evidence type="ECO:0000259" key="9">
    <source>
        <dbReference type="Pfam" id="PF00266"/>
    </source>
</evidence>
<keyword evidence="5" id="KW-0663">Pyridoxal phosphate</keyword>
<dbReference type="InterPro" id="IPR015421">
    <property type="entry name" value="PyrdxlP-dep_Trfase_major"/>
</dbReference>
<dbReference type="PANTHER" id="PTHR11601:SF34">
    <property type="entry name" value="CYSTEINE DESULFURASE"/>
    <property type="match status" value="1"/>
</dbReference>
<proteinExistence type="inferred from homology"/>
<evidence type="ECO:0000256" key="6">
    <source>
        <dbReference type="ARBA" id="ARBA00023004"/>
    </source>
</evidence>
<dbReference type="Pfam" id="PF00266">
    <property type="entry name" value="Aminotran_5"/>
    <property type="match status" value="1"/>
</dbReference>
<evidence type="ECO:0000256" key="5">
    <source>
        <dbReference type="ARBA" id="ARBA00022898"/>
    </source>
</evidence>
<keyword evidence="4" id="KW-0479">Metal-binding</keyword>
<dbReference type="PANTHER" id="PTHR11601">
    <property type="entry name" value="CYSTEINE DESULFURYLASE FAMILY MEMBER"/>
    <property type="match status" value="1"/>
</dbReference>
<keyword evidence="3" id="KW-0808">Transferase</keyword>
<dbReference type="InterPro" id="IPR000192">
    <property type="entry name" value="Aminotrans_V_dom"/>
</dbReference>
<evidence type="ECO:0000256" key="7">
    <source>
        <dbReference type="ARBA" id="ARBA00023014"/>
    </source>
</evidence>
<dbReference type="Gene3D" id="1.10.260.50">
    <property type="match status" value="1"/>
</dbReference>
<protein>
    <recommendedName>
        <fullName evidence="9">Aminotransferase class V domain-containing protein</fullName>
    </recommendedName>
</protein>
<dbReference type="PIRSF" id="PIRSF005572">
    <property type="entry name" value="NifS"/>
    <property type="match status" value="1"/>
</dbReference>
<dbReference type="Gene3D" id="3.90.1150.10">
    <property type="entry name" value="Aspartate Aminotransferase, domain 1"/>
    <property type="match status" value="1"/>
</dbReference>
<keyword evidence="6" id="KW-0408">Iron</keyword>
<comment type="similarity">
    <text evidence="2">Belongs to the class-V pyridoxal-phosphate-dependent aminotransferase family. NifS/IscS subfamily.</text>
</comment>
<dbReference type="GO" id="GO:0031071">
    <property type="term" value="F:cysteine desulfurase activity"/>
    <property type="evidence" value="ECO:0007669"/>
    <property type="project" value="UniProtKB-EC"/>
</dbReference>
<dbReference type="GO" id="GO:0051536">
    <property type="term" value="F:iron-sulfur cluster binding"/>
    <property type="evidence" value="ECO:0007669"/>
    <property type="project" value="UniProtKB-KW"/>
</dbReference>
<gene>
    <name evidence="10" type="ORF">A2765_06285</name>
</gene>
<dbReference type="SUPFAM" id="SSF53383">
    <property type="entry name" value="PLP-dependent transferases"/>
    <property type="match status" value="1"/>
</dbReference>
<dbReference type="InterPro" id="IPR015424">
    <property type="entry name" value="PyrdxlP-dep_Trfase"/>
</dbReference>
<name>A0A1F6DFZ1_9BACT</name>
<evidence type="ECO:0000313" key="11">
    <source>
        <dbReference type="Proteomes" id="UP000176377"/>
    </source>
</evidence>
<evidence type="ECO:0000256" key="8">
    <source>
        <dbReference type="ARBA" id="ARBA00050776"/>
    </source>
</evidence>
<dbReference type="GO" id="GO:0046872">
    <property type="term" value="F:metal ion binding"/>
    <property type="evidence" value="ECO:0007669"/>
    <property type="project" value="UniProtKB-KW"/>
</dbReference>
<reference evidence="10 11" key="1">
    <citation type="journal article" date="2016" name="Nat. Commun.">
        <title>Thousands of microbial genomes shed light on interconnected biogeochemical processes in an aquifer system.</title>
        <authorList>
            <person name="Anantharaman K."/>
            <person name="Brown C.T."/>
            <person name="Hug L.A."/>
            <person name="Sharon I."/>
            <person name="Castelle C.J."/>
            <person name="Probst A.J."/>
            <person name="Thomas B.C."/>
            <person name="Singh A."/>
            <person name="Wilkins M.J."/>
            <person name="Karaoz U."/>
            <person name="Brodie E.L."/>
            <person name="Williams K.H."/>
            <person name="Hubbard S.S."/>
            <person name="Banfield J.F."/>
        </authorList>
    </citation>
    <scope>NUCLEOTIDE SEQUENCE [LARGE SCALE GENOMIC DNA]</scope>
</reference>
<accession>A0A1F6DFZ1</accession>
<comment type="catalytic activity">
    <reaction evidence="8">
        <text>(sulfur carrier)-H + L-cysteine = (sulfur carrier)-SH + L-alanine</text>
        <dbReference type="Rhea" id="RHEA:43892"/>
        <dbReference type="Rhea" id="RHEA-COMP:14737"/>
        <dbReference type="Rhea" id="RHEA-COMP:14739"/>
        <dbReference type="ChEBI" id="CHEBI:29917"/>
        <dbReference type="ChEBI" id="CHEBI:35235"/>
        <dbReference type="ChEBI" id="CHEBI:57972"/>
        <dbReference type="ChEBI" id="CHEBI:64428"/>
        <dbReference type="EC" id="2.8.1.7"/>
    </reaction>
</comment>